<protein>
    <submittedName>
        <fullName evidence="1">Uncharacterized protein</fullName>
    </submittedName>
</protein>
<proteinExistence type="predicted"/>
<reference evidence="1" key="2">
    <citation type="submission" date="2013-12" db="EMBL/GenBank/DDBJ databases">
        <authorList>
            <person name="Mihasan M."/>
            <person name="Brandsch R."/>
        </authorList>
    </citation>
    <scope>NUCLEOTIDE SEQUENCE</scope>
    <source>
        <strain evidence="1">ATCC 49919</strain>
        <plasmid evidence="1">pAO1</plasmid>
    </source>
</reference>
<evidence type="ECO:0000313" key="1">
    <source>
        <dbReference type="EMBL" id="CAD48004.1"/>
    </source>
</evidence>
<dbReference type="RefSeq" id="WP_016359515.1">
    <property type="nucleotide sequence ID" value="NC_021229.1"/>
</dbReference>
<sequence length="78" mass="8885">MGEDEHFSVKLSGDEALVLFDWPARFNESNSSNLTDQAEQRVLWDIESSLESALIQVFSEDYSSLLNEARSRLQYPAT</sequence>
<dbReference type="AlphaFoldDB" id="Q8GAC7"/>
<keyword evidence="1" id="KW-0614">Plasmid</keyword>
<name>Q8GAC7_PAENI</name>
<accession>Q8GAC7</accession>
<geneLocation type="plasmid" evidence="1">
    <name>pAO1</name>
</geneLocation>
<dbReference type="GeneID" id="84020195"/>
<dbReference type="EMBL" id="AJ507836">
    <property type="protein sequence ID" value="CAD48004.1"/>
    <property type="molecule type" value="Genomic_DNA"/>
</dbReference>
<reference evidence="1" key="1">
    <citation type="journal article" date="2003" name="J. Bacteriol.">
        <title>Sequence of the 165-kilobase catabolic plasmid pAO1 from Arthrobacter nicotinovorans and identification of a pAO1-dependent nicotine uptake system.</title>
        <authorList>
            <person name="Igloi G.L."/>
            <person name="Brandsch R."/>
        </authorList>
    </citation>
    <scope>NUCLEOTIDE SEQUENCE [LARGE SCALE GENOMIC DNA]</scope>
    <source>
        <strain evidence="1">ATCC 49919</strain>
        <plasmid evidence="1">pAO1</plasmid>
    </source>
</reference>
<organism evidence="1">
    <name type="scientific">Paenarthrobacter nicotinovorans</name>
    <name type="common">Arthrobacter nicotinovorans</name>
    <dbReference type="NCBI Taxonomy" id="29320"/>
    <lineage>
        <taxon>Bacteria</taxon>
        <taxon>Bacillati</taxon>
        <taxon>Actinomycetota</taxon>
        <taxon>Actinomycetes</taxon>
        <taxon>Micrococcales</taxon>
        <taxon>Micrococcaceae</taxon>
        <taxon>Paenarthrobacter</taxon>
    </lineage>
</organism>